<evidence type="ECO:0000256" key="5">
    <source>
        <dbReference type="SAM" id="MobiDB-lite"/>
    </source>
</evidence>
<dbReference type="Gene3D" id="1.10.30.10">
    <property type="entry name" value="High mobility group box domain"/>
    <property type="match status" value="1"/>
</dbReference>
<evidence type="ECO:0000256" key="3">
    <source>
        <dbReference type="ARBA" id="ARBA00023163"/>
    </source>
</evidence>
<dbReference type="PROSITE" id="PS50118">
    <property type="entry name" value="HMG_BOX_2"/>
    <property type="match status" value="1"/>
</dbReference>
<gene>
    <name evidence="7" type="ORF">DCS_07763</name>
</gene>
<evidence type="ECO:0000256" key="2">
    <source>
        <dbReference type="ARBA" id="ARBA00023125"/>
    </source>
</evidence>
<reference evidence="7 8" key="1">
    <citation type="journal article" date="2016" name="Sci. Rep.">
        <title>Insights into Adaptations to a Near-Obligate Nematode Endoparasitic Lifestyle from the Finished Genome of Drechmeria coniospora.</title>
        <authorList>
            <person name="Zhang L."/>
            <person name="Zhou Z."/>
            <person name="Guo Q."/>
            <person name="Fokkens L."/>
            <person name="Miskei M."/>
            <person name="Pocsi I."/>
            <person name="Zhang W."/>
            <person name="Chen M."/>
            <person name="Wang L."/>
            <person name="Sun Y."/>
            <person name="Donzelli B.G."/>
            <person name="Gibson D.M."/>
            <person name="Nelson D.R."/>
            <person name="Luo J.G."/>
            <person name="Rep M."/>
            <person name="Liu H."/>
            <person name="Yang S."/>
            <person name="Wang J."/>
            <person name="Krasnoff S.B."/>
            <person name="Xu Y."/>
            <person name="Molnar I."/>
            <person name="Lin M."/>
        </authorList>
    </citation>
    <scope>NUCLEOTIDE SEQUENCE [LARGE SCALE GENOMIC DNA]</scope>
    <source>
        <strain evidence="7 8">ARSEF 6962</strain>
    </source>
</reference>
<dbReference type="GO" id="GO:0005634">
    <property type="term" value="C:nucleus"/>
    <property type="evidence" value="ECO:0007669"/>
    <property type="project" value="UniProtKB-UniRule"/>
</dbReference>
<protein>
    <recommendedName>
        <fullName evidence="6">HMG box domain-containing protein</fullName>
    </recommendedName>
</protein>
<evidence type="ECO:0000256" key="1">
    <source>
        <dbReference type="ARBA" id="ARBA00023015"/>
    </source>
</evidence>
<dbReference type="GO" id="GO:0000978">
    <property type="term" value="F:RNA polymerase II cis-regulatory region sequence-specific DNA binding"/>
    <property type="evidence" value="ECO:0007669"/>
    <property type="project" value="TreeGrafter"/>
</dbReference>
<dbReference type="EMBL" id="LAYC01000003">
    <property type="protein sequence ID" value="KYK55799.1"/>
    <property type="molecule type" value="Genomic_DNA"/>
</dbReference>
<dbReference type="AlphaFoldDB" id="A0A151GFC7"/>
<dbReference type="PANTHER" id="PTHR10270">
    <property type="entry name" value="SOX TRANSCRIPTION FACTOR"/>
    <property type="match status" value="1"/>
</dbReference>
<dbReference type="PANTHER" id="PTHR10270:SF161">
    <property type="entry name" value="SEX-DETERMINING REGION Y PROTEIN"/>
    <property type="match status" value="1"/>
</dbReference>
<feature type="region of interest" description="Disordered" evidence="5">
    <location>
        <begin position="47"/>
        <end position="75"/>
    </location>
</feature>
<dbReference type="CDD" id="cd01389">
    <property type="entry name" value="HMG-box_ROX1-like"/>
    <property type="match status" value="1"/>
</dbReference>
<keyword evidence="1" id="KW-0805">Transcription regulation</keyword>
<feature type="DNA-binding region" description="HMG box" evidence="4">
    <location>
        <begin position="101"/>
        <end position="169"/>
    </location>
</feature>
<feature type="compositionally biased region" description="Low complexity" evidence="5">
    <location>
        <begin position="201"/>
        <end position="228"/>
    </location>
</feature>
<evidence type="ECO:0000313" key="7">
    <source>
        <dbReference type="EMBL" id="KYK55799.1"/>
    </source>
</evidence>
<dbReference type="Proteomes" id="UP000076580">
    <property type="component" value="Chromosome 03"/>
</dbReference>
<dbReference type="InterPro" id="IPR036910">
    <property type="entry name" value="HMG_box_dom_sf"/>
</dbReference>
<dbReference type="Pfam" id="PF00505">
    <property type="entry name" value="HMG_box"/>
    <property type="match status" value="1"/>
</dbReference>
<dbReference type="GO" id="GO:0030154">
    <property type="term" value="P:cell differentiation"/>
    <property type="evidence" value="ECO:0007669"/>
    <property type="project" value="TreeGrafter"/>
</dbReference>
<feature type="region of interest" description="Disordered" evidence="5">
    <location>
        <begin position="150"/>
        <end position="314"/>
    </location>
</feature>
<dbReference type="RefSeq" id="XP_040655151.1">
    <property type="nucleotide sequence ID" value="XM_040805047.1"/>
</dbReference>
<dbReference type="SUPFAM" id="SSF47095">
    <property type="entry name" value="HMG-box"/>
    <property type="match status" value="1"/>
</dbReference>
<evidence type="ECO:0000259" key="6">
    <source>
        <dbReference type="PROSITE" id="PS50118"/>
    </source>
</evidence>
<feature type="compositionally biased region" description="Basic and acidic residues" evidence="5">
    <location>
        <begin position="150"/>
        <end position="160"/>
    </location>
</feature>
<dbReference type="GeneID" id="63720406"/>
<keyword evidence="4" id="KW-0539">Nucleus</keyword>
<keyword evidence="3" id="KW-0804">Transcription</keyword>
<dbReference type="GO" id="GO:0001228">
    <property type="term" value="F:DNA-binding transcription activator activity, RNA polymerase II-specific"/>
    <property type="evidence" value="ECO:0007669"/>
    <property type="project" value="TreeGrafter"/>
</dbReference>
<dbReference type="SMART" id="SM00398">
    <property type="entry name" value="HMG"/>
    <property type="match status" value="1"/>
</dbReference>
<dbReference type="FunFam" id="1.10.30.10:FF:000041">
    <property type="entry name" value="HMG box family protein"/>
    <property type="match status" value="1"/>
</dbReference>
<proteinExistence type="predicted"/>
<keyword evidence="2 4" id="KW-0238">DNA-binding</keyword>
<evidence type="ECO:0000256" key="4">
    <source>
        <dbReference type="PROSITE-ProRule" id="PRU00267"/>
    </source>
</evidence>
<feature type="domain" description="HMG box" evidence="6">
    <location>
        <begin position="101"/>
        <end position="169"/>
    </location>
</feature>
<sequence>MTQVLALASRQMEAIRPPIHRHVDLGQSFNAAGPASGLINTAVGVARGSSPRRAASSRKRVSRADADHAMSDSPTAKRLVLHSQQDGPRDFLCLCTPAPKIPRPRNAFILYRQHHQARVTADNPKLSNPDISKIIGEMWGNESHEVKSRWKALAEEEKQRHQSQYPNYRYQPRRGNKPQAGWGTTSPTEEHGRCQKCGGRTSSTPHTPSTPFATSPAGNQGQPGAQGQETDRSRRSSVEQSPTSSVLPVPVPKCGGGGHGNNKMAAVRDVHDGEPSSPDIKRRRANDAGGYHAVNGSYVRRQSMDSSPATTERAPRTLMQSYARIPLPEIGHLTRSQSGPMPPPLRPAALWLEQDAQNRRHSCFDESLRLPPLQTAVPPAPSRVLGTDSRRVSLPMMGASAFREGQASKAVSSDKVIMSIPLQRKMSILASICQLVPPRGADDVPDGARGAFIAVEGPNARLLHDVGCAIERELLACDEFDLKVWRNESSGRDATATGPSQPLHRADGRLADSLEPYFKEILRWQNTSKEIRRHITGGNSPPEKNPAARGSAAKVHVALAREGFSLTVSDRYACAMPILDTYSPSDHWQWMATMWRGTVSPDLVVHVMPSEDEGSGAGRSVELLEHMGLLAVRLPAAKSLDEGVERRIRFEVKEWMRAASFREALPNAWRLAPVS</sequence>
<dbReference type="InterPro" id="IPR050140">
    <property type="entry name" value="SRY-related_HMG-box_TF-like"/>
</dbReference>
<keyword evidence="8" id="KW-1185">Reference proteome</keyword>
<dbReference type="InParanoid" id="A0A151GFC7"/>
<dbReference type="GO" id="GO:0000122">
    <property type="term" value="P:negative regulation of transcription by RNA polymerase II"/>
    <property type="evidence" value="ECO:0007669"/>
    <property type="project" value="TreeGrafter"/>
</dbReference>
<dbReference type="InterPro" id="IPR009071">
    <property type="entry name" value="HMG_box_dom"/>
</dbReference>
<comment type="caution">
    <text evidence="7">The sequence shown here is derived from an EMBL/GenBank/DDBJ whole genome shotgun (WGS) entry which is preliminary data.</text>
</comment>
<accession>A0A151GFC7</accession>
<organism evidence="7 8">
    <name type="scientific">Drechmeria coniospora</name>
    <name type="common">Nematophagous fungus</name>
    <name type="synonym">Meria coniospora</name>
    <dbReference type="NCBI Taxonomy" id="98403"/>
    <lineage>
        <taxon>Eukaryota</taxon>
        <taxon>Fungi</taxon>
        <taxon>Dikarya</taxon>
        <taxon>Ascomycota</taxon>
        <taxon>Pezizomycotina</taxon>
        <taxon>Sordariomycetes</taxon>
        <taxon>Hypocreomycetidae</taxon>
        <taxon>Hypocreales</taxon>
        <taxon>Ophiocordycipitaceae</taxon>
        <taxon>Drechmeria</taxon>
    </lineage>
</organism>
<evidence type="ECO:0000313" key="8">
    <source>
        <dbReference type="Proteomes" id="UP000076580"/>
    </source>
</evidence>
<name>A0A151GFC7_DRECN</name>
<dbReference type="STRING" id="98403.A0A151GFC7"/>